<name>J3MT74_ORYBR</name>
<evidence type="ECO:0000313" key="2">
    <source>
        <dbReference type="Proteomes" id="UP000006038"/>
    </source>
</evidence>
<evidence type="ECO:0000313" key="1">
    <source>
        <dbReference type="EnsemblPlants" id="OB08G23040.1"/>
    </source>
</evidence>
<accession>J3MT74</accession>
<reference evidence="1" key="2">
    <citation type="submission" date="2013-04" db="UniProtKB">
        <authorList>
            <consortium name="EnsemblPlants"/>
        </authorList>
    </citation>
    <scope>IDENTIFICATION</scope>
</reference>
<dbReference type="AlphaFoldDB" id="J3MT74"/>
<keyword evidence="2" id="KW-1185">Reference proteome</keyword>
<protein>
    <submittedName>
        <fullName evidence="1">Uncharacterized protein</fullName>
    </submittedName>
</protein>
<dbReference type="Proteomes" id="UP000006038">
    <property type="component" value="Chromosome 8"/>
</dbReference>
<reference evidence="1" key="1">
    <citation type="journal article" date="2013" name="Nat. Commun.">
        <title>Whole-genome sequencing of Oryza brachyantha reveals mechanisms underlying Oryza genome evolution.</title>
        <authorList>
            <person name="Chen J."/>
            <person name="Huang Q."/>
            <person name="Gao D."/>
            <person name="Wang J."/>
            <person name="Lang Y."/>
            <person name="Liu T."/>
            <person name="Li B."/>
            <person name="Bai Z."/>
            <person name="Luis Goicoechea J."/>
            <person name="Liang C."/>
            <person name="Chen C."/>
            <person name="Zhang W."/>
            <person name="Sun S."/>
            <person name="Liao Y."/>
            <person name="Zhang X."/>
            <person name="Yang L."/>
            <person name="Song C."/>
            <person name="Wang M."/>
            <person name="Shi J."/>
            <person name="Liu G."/>
            <person name="Liu J."/>
            <person name="Zhou H."/>
            <person name="Zhou W."/>
            <person name="Yu Q."/>
            <person name="An N."/>
            <person name="Chen Y."/>
            <person name="Cai Q."/>
            <person name="Wang B."/>
            <person name="Liu B."/>
            <person name="Min J."/>
            <person name="Huang Y."/>
            <person name="Wu H."/>
            <person name="Li Z."/>
            <person name="Zhang Y."/>
            <person name="Yin Y."/>
            <person name="Song W."/>
            <person name="Jiang J."/>
            <person name="Jackson S.A."/>
            <person name="Wing R.A."/>
            <person name="Wang J."/>
            <person name="Chen M."/>
        </authorList>
    </citation>
    <scope>NUCLEOTIDE SEQUENCE [LARGE SCALE GENOMIC DNA]</scope>
    <source>
        <strain evidence="1">cv. IRGC 101232</strain>
    </source>
</reference>
<sequence length="137" mass="14957">MTSRLEQLVVHAIHSFFSGHASLLGISAASVDKQIAKDTPHGQHHTGMDPACHLPSPFSCCFFLWDLWEGGSIQMNFNAPDLRFTAVARSPPPPPPAPVAIEMATCGLACVPIRDLSVTVRHGQFRLVTLTKEEEEK</sequence>
<dbReference type="Gramene" id="OB08G23040.1">
    <property type="protein sequence ID" value="OB08G23040.1"/>
    <property type="gene ID" value="OB08G23040"/>
</dbReference>
<dbReference type="EnsemblPlants" id="OB08G23040.1">
    <property type="protein sequence ID" value="OB08G23040.1"/>
    <property type="gene ID" value="OB08G23040"/>
</dbReference>
<organism evidence="1">
    <name type="scientific">Oryza brachyantha</name>
    <name type="common">malo sina</name>
    <dbReference type="NCBI Taxonomy" id="4533"/>
    <lineage>
        <taxon>Eukaryota</taxon>
        <taxon>Viridiplantae</taxon>
        <taxon>Streptophyta</taxon>
        <taxon>Embryophyta</taxon>
        <taxon>Tracheophyta</taxon>
        <taxon>Spermatophyta</taxon>
        <taxon>Magnoliopsida</taxon>
        <taxon>Liliopsida</taxon>
        <taxon>Poales</taxon>
        <taxon>Poaceae</taxon>
        <taxon>BOP clade</taxon>
        <taxon>Oryzoideae</taxon>
        <taxon>Oryzeae</taxon>
        <taxon>Oryzinae</taxon>
        <taxon>Oryza</taxon>
    </lineage>
</organism>
<proteinExistence type="predicted"/>
<dbReference type="HOGENOM" id="CLU_1868291_0_0_1"/>